<sequence>MSPDCRSRRVGYPGRGNIKTRFQYITIPGKRLPGPQEVGLLPVGPREVFYFPPTTHRRPMEAPPIRHLGTRPLRVTLCGGFTAKFIVGSSFSEETGLVTCRVIGPRNESLLCNQLIALARMIGERIREKRDLTNKKIVRNIHDRDKVIVDKERYDPEMVSQGECEMTGKVSGPQS</sequence>
<dbReference type="Proteomes" id="UP001054837">
    <property type="component" value="Unassembled WGS sequence"/>
</dbReference>
<dbReference type="EMBL" id="BPLQ01006940">
    <property type="protein sequence ID" value="GIY26411.1"/>
    <property type="molecule type" value="Genomic_DNA"/>
</dbReference>
<reference evidence="1 2" key="1">
    <citation type="submission" date="2021-06" db="EMBL/GenBank/DDBJ databases">
        <title>Caerostris darwini draft genome.</title>
        <authorList>
            <person name="Kono N."/>
            <person name="Arakawa K."/>
        </authorList>
    </citation>
    <scope>NUCLEOTIDE SEQUENCE [LARGE SCALE GENOMIC DNA]</scope>
</reference>
<name>A0AAV4S1G1_9ARAC</name>
<comment type="caution">
    <text evidence="1">The sequence shown here is derived from an EMBL/GenBank/DDBJ whole genome shotgun (WGS) entry which is preliminary data.</text>
</comment>
<evidence type="ECO:0000313" key="1">
    <source>
        <dbReference type="EMBL" id="GIY26411.1"/>
    </source>
</evidence>
<evidence type="ECO:0000313" key="2">
    <source>
        <dbReference type="Proteomes" id="UP001054837"/>
    </source>
</evidence>
<accession>A0AAV4S1G1</accession>
<gene>
    <name evidence="1" type="ORF">CDAR_570011</name>
</gene>
<protein>
    <recommendedName>
        <fullName evidence="3">Ribosomal protein S3</fullName>
    </recommendedName>
</protein>
<organism evidence="1 2">
    <name type="scientific">Caerostris darwini</name>
    <dbReference type="NCBI Taxonomy" id="1538125"/>
    <lineage>
        <taxon>Eukaryota</taxon>
        <taxon>Metazoa</taxon>
        <taxon>Ecdysozoa</taxon>
        <taxon>Arthropoda</taxon>
        <taxon>Chelicerata</taxon>
        <taxon>Arachnida</taxon>
        <taxon>Araneae</taxon>
        <taxon>Araneomorphae</taxon>
        <taxon>Entelegynae</taxon>
        <taxon>Araneoidea</taxon>
        <taxon>Araneidae</taxon>
        <taxon>Caerostris</taxon>
    </lineage>
</organism>
<keyword evidence="2" id="KW-1185">Reference proteome</keyword>
<dbReference type="AlphaFoldDB" id="A0AAV4S1G1"/>
<proteinExistence type="predicted"/>
<evidence type="ECO:0008006" key="3">
    <source>
        <dbReference type="Google" id="ProtNLM"/>
    </source>
</evidence>